<evidence type="ECO:0000256" key="2">
    <source>
        <dbReference type="ARBA" id="ARBA00022598"/>
    </source>
</evidence>
<comment type="caution">
    <text evidence="8">Lacks conserved residue(s) required for the propagation of feature annotation.</text>
</comment>
<feature type="binding site" evidence="8">
    <location>
        <position position="548"/>
    </location>
    <ligand>
        <name>Mg(2+)</name>
        <dbReference type="ChEBI" id="CHEBI:18420"/>
        <label>1</label>
    </ligand>
</feature>
<dbReference type="GO" id="GO:0006189">
    <property type="term" value="P:'de novo' IMP biosynthetic process"/>
    <property type="evidence" value="ECO:0007669"/>
    <property type="project" value="UniProtKB-UniRule"/>
</dbReference>
<comment type="caution">
    <text evidence="12">The sequence shown here is derived from an EMBL/GenBank/DDBJ whole genome shotgun (WGS) entry which is preliminary data.</text>
</comment>
<dbReference type="RefSeq" id="WP_190108309.1">
    <property type="nucleotide sequence ID" value="NZ_BMVB01000002.1"/>
</dbReference>
<feature type="binding site" evidence="8">
    <location>
        <begin position="322"/>
        <end position="324"/>
    </location>
    <ligand>
        <name>substrate</name>
    </ligand>
</feature>
<feature type="binding site" evidence="8">
    <location>
        <position position="100"/>
    </location>
    <ligand>
        <name>ATP</name>
        <dbReference type="ChEBI" id="CHEBI:30616"/>
    </ligand>
</feature>
<feature type="binding site" evidence="8">
    <location>
        <begin position="103"/>
        <end position="106"/>
    </location>
    <ligand>
        <name>substrate</name>
    </ligand>
</feature>
<keyword evidence="3 8" id="KW-0479">Metal-binding</keyword>
<dbReference type="AlphaFoldDB" id="A0A918WE28"/>
<dbReference type="CDD" id="cd02203">
    <property type="entry name" value="PurL_repeat1"/>
    <property type="match status" value="1"/>
</dbReference>
<dbReference type="FunFam" id="3.30.1330.10:FF:000004">
    <property type="entry name" value="Phosphoribosylformylglycinamidine synthase subunit PurL"/>
    <property type="match status" value="1"/>
</dbReference>
<dbReference type="GO" id="GO:0005524">
    <property type="term" value="F:ATP binding"/>
    <property type="evidence" value="ECO:0007669"/>
    <property type="project" value="UniProtKB-UniRule"/>
</dbReference>
<dbReference type="NCBIfam" id="NF002290">
    <property type="entry name" value="PRK01213.1"/>
    <property type="match status" value="1"/>
</dbReference>
<feature type="binding site" evidence="8">
    <location>
        <position position="510"/>
    </location>
    <ligand>
        <name>ATP</name>
        <dbReference type="ChEBI" id="CHEBI:30616"/>
    </ligand>
</feature>
<organism evidence="12 13">
    <name type="scientific">Streptomyces cinnamoneus</name>
    <name type="common">Streptoverticillium cinnamoneum</name>
    <dbReference type="NCBI Taxonomy" id="53446"/>
    <lineage>
        <taxon>Bacteria</taxon>
        <taxon>Bacillati</taxon>
        <taxon>Actinomycetota</taxon>
        <taxon>Actinomycetes</taxon>
        <taxon>Kitasatosporales</taxon>
        <taxon>Streptomycetaceae</taxon>
        <taxon>Streptomyces</taxon>
        <taxon>Streptomyces cinnamoneus group</taxon>
    </lineage>
</organism>
<dbReference type="PANTHER" id="PTHR43555:SF1">
    <property type="entry name" value="PHOSPHORIBOSYLFORMYLGLYCINAMIDINE SYNTHASE SUBUNIT PURL"/>
    <property type="match status" value="1"/>
</dbReference>
<dbReference type="Pfam" id="PF18072">
    <property type="entry name" value="FGAR-AT_linker"/>
    <property type="match status" value="1"/>
</dbReference>
<feature type="binding site" evidence="8">
    <location>
        <position position="250"/>
    </location>
    <ligand>
        <name>substrate</name>
    </ligand>
</feature>
<dbReference type="CDD" id="cd02204">
    <property type="entry name" value="PurL_repeat2"/>
    <property type="match status" value="1"/>
</dbReference>
<dbReference type="PANTHER" id="PTHR43555">
    <property type="entry name" value="PHOSPHORIBOSYLFORMYLGLYCINAMIDINE SYNTHASE SUBUNIT PURL"/>
    <property type="match status" value="1"/>
</dbReference>
<dbReference type="GO" id="GO:0004642">
    <property type="term" value="F:phosphoribosylformylglycinamidine synthase activity"/>
    <property type="evidence" value="ECO:0007669"/>
    <property type="project" value="UniProtKB-UniRule"/>
</dbReference>
<feature type="binding site" evidence="8">
    <location>
        <position position="126"/>
    </location>
    <ligand>
        <name>Mg(2+)</name>
        <dbReference type="ChEBI" id="CHEBI:18420"/>
        <label>2</label>
    </ligand>
</feature>
<comment type="similarity">
    <text evidence="8">Belongs to the FGAMS family.</text>
</comment>
<feature type="binding site" evidence="8">
    <location>
        <position position="102"/>
    </location>
    <ligand>
        <name>Mg(2+)</name>
        <dbReference type="ChEBI" id="CHEBI:18420"/>
        <label>1</label>
    </ligand>
</feature>
<comment type="subunit">
    <text evidence="8">Monomer. Part of the FGAM synthase complex composed of 1 PurL, 1 PurQ and 2 PurS subunits.</text>
</comment>
<dbReference type="Pfam" id="PF02769">
    <property type="entry name" value="AIRS_C"/>
    <property type="match status" value="2"/>
</dbReference>
<dbReference type="NCBIfam" id="TIGR01736">
    <property type="entry name" value="FGAM_synth_II"/>
    <property type="match status" value="1"/>
</dbReference>
<feature type="binding site" evidence="8">
    <location>
        <position position="550"/>
    </location>
    <ligand>
        <name>substrate</name>
    </ligand>
</feature>
<feature type="domain" description="PurM-like C-terminal" evidence="10">
    <location>
        <begin position="586"/>
        <end position="722"/>
    </location>
</feature>
<dbReference type="Proteomes" id="UP000646244">
    <property type="component" value="Unassembled WGS sequence"/>
</dbReference>
<comment type="catalytic activity">
    <reaction evidence="8">
        <text>N(2)-formyl-N(1)-(5-phospho-beta-D-ribosyl)glycinamide + L-glutamine + ATP + H2O = 2-formamido-N(1)-(5-O-phospho-beta-D-ribosyl)acetamidine + L-glutamate + ADP + phosphate + H(+)</text>
        <dbReference type="Rhea" id="RHEA:17129"/>
        <dbReference type="ChEBI" id="CHEBI:15377"/>
        <dbReference type="ChEBI" id="CHEBI:15378"/>
        <dbReference type="ChEBI" id="CHEBI:29985"/>
        <dbReference type="ChEBI" id="CHEBI:30616"/>
        <dbReference type="ChEBI" id="CHEBI:43474"/>
        <dbReference type="ChEBI" id="CHEBI:58359"/>
        <dbReference type="ChEBI" id="CHEBI:147286"/>
        <dbReference type="ChEBI" id="CHEBI:147287"/>
        <dbReference type="ChEBI" id="CHEBI:456216"/>
        <dbReference type="EC" id="6.3.5.3"/>
    </reaction>
</comment>
<dbReference type="InterPro" id="IPR016188">
    <property type="entry name" value="PurM-like_N"/>
</dbReference>
<feature type="binding site" evidence="8">
    <location>
        <position position="125"/>
    </location>
    <ligand>
        <name>substrate</name>
    </ligand>
</feature>
<protein>
    <recommendedName>
        <fullName evidence="8">Phosphoribosylformylglycinamidine synthase subunit PurL</fullName>
        <shortName evidence="8">FGAM synthase</shortName>
        <ecNumber evidence="8">6.3.5.3</ecNumber>
    </recommendedName>
    <alternativeName>
        <fullName evidence="8">Formylglycinamide ribonucleotide amidotransferase subunit II</fullName>
        <shortName evidence="8">FGAR amidotransferase II</shortName>
        <shortName evidence="8">FGAR-AT II</shortName>
    </alternativeName>
    <alternativeName>
        <fullName evidence="8">Glutamine amidotransferase PurL</fullName>
    </alternativeName>
    <alternativeName>
        <fullName evidence="8">Phosphoribosylformylglycinamidine synthase subunit II</fullName>
    </alternativeName>
</protein>
<evidence type="ECO:0000256" key="3">
    <source>
        <dbReference type="ARBA" id="ARBA00022723"/>
    </source>
</evidence>
<keyword evidence="5 8" id="KW-0658">Purine biosynthesis</keyword>
<dbReference type="InterPro" id="IPR036921">
    <property type="entry name" value="PurM-like_N_sf"/>
</dbReference>
<feature type="binding site" evidence="8">
    <location>
        <position position="58"/>
    </location>
    <ligand>
        <name>ATP</name>
        <dbReference type="ChEBI" id="CHEBI:30616"/>
    </ligand>
</feature>
<feature type="domain" description="PurM-like C-terminal" evidence="10">
    <location>
        <begin position="211"/>
        <end position="366"/>
    </location>
</feature>
<evidence type="ECO:0000256" key="4">
    <source>
        <dbReference type="ARBA" id="ARBA00022741"/>
    </source>
</evidence>
<dbReference type="EC" id="6.3.5.3" evidence="8"/>
<dbReference type="SUPFAM" id="SSF55326">
    <property type="entry name" value="PurM N-terminal domain-like"/>
    <property type="match status" value="2"/>
</dbReference>
<accession>A0A918WE28</accession>
<evidence type="ECO:0000313" key="12">
    <source>
        <dbReference type="EMBL" id="GHC37771.1"/>
    </source>
</evidence>
<sequence length="749" mass="80005">MTLDTVKHANETPDVDQPWAELGLKQDEYERIRTILGRRPTGAELAMYSVMWSEHCSYKSSKVHLRQFGEKAPENDALLVGIGENAGVVDVGQGYAVTFKVESHNHPSYIEPYQGAATGVGGIVRDILAMGARPVAVMDPLRFGAADHPDTKRVLPGVVAGIGGYGNCLGLPNIGGEVVFDACYQGNPLVNALCVGVMKHEDIHLAKASGAGNKVILYGARTGGDGIGGVSVLASETFDDSKPTKRPAVQVGDPFQEKLLIECTLEIFREDLVDGIQDLGGAGLSCATSELASAGSGGMRVELDRVHLRDATLSPEEILMSESQERMCAIVEPGKVDRFLEICEKWDVIATVIGEVTDGERLEIFWHGEQIVDVPPRTVAHEGPVYERPYARPDWQDALQADDANKLARPQSPEELRAQVLKVISSPNQASKSWITDQYDRFVQGNTVLAQPEDSGMVRVDEDTDLGVAVATDGNGRYAKLDPYAGAQLALAESYRNVAATGARPLAISNCLNFGSPEDPAVMWQFAEATRGLADGCLALGTPVTGGNVSLYNQTGETAIHPTPVVAVLGVIDDVNRRTPMAFSDEGHLLYLLGDTKEELGGSAWSQVIHDHLGGLPPAVDLDREKLLGEILISASRDGMVDAAHDLSDGGLIQALVESCLRGGKGARIVVPDGLDAFVFLFSESAGRAVVAVPRSEELRFTDMCGARGLPATRIGVVDGEEIDVQGQFVLPLAELRTAHEATIPALLA</sequence>
<dbReference type="InterPro" id="IPR010074">
    <property type="entry name" value="PRibForGlyAmidine_synth_PurL"/>
</dbReference>
<feature type="domain" description="Phosphoribosylformylglycinamidine synthase linker" evidence="11">
    <location>
        <begin position="20"/>
        <end position="59"/>
    </location>
</feature>
<reference evidence="12" key="1">
    <citation type="journal article" date="2014" name="Int. J. Syst. Evol. Microbiol.">
        <title>Complete genome sequence of Corynebacterium casei LMG S-19264T (=DSM 44701T), isolated from a smear-ripened cheese.</title>
        <authorList>
            <consortium name="US DOE Joint Genome Institute (JGI-PGF)"/>
            <person name="Walter F."/>
            <person name="Albersmeier A."/>
            <person name="Kalinowski J."/>
            <person name="Ruckert C."/>
        </authorList>
    </citation>
    <scope>NUCLEOTIDE SEQUENCE</scope>
    <source>
        <strain evidence="12">JCM 4633</strain>
    </source>
</reference>
<dbReference type="GO" id="GO:0005737">
    <property type="term" value="C:cytoplasm"/>
    <property type="evidence" value="ECO:0007669"/>
    <property type="project" value="UniProtKB-SubCell"/>
</dbReference>
<evidence type="ECO:0000256" key="6">
    <source>
        <dbReference type="ARBA" id="ARBA00022840"/>
    </source>
</evidence>
<evidence type="ECO:0000259" key="10">
    <source>
        <dbReference type="Pfam" id="PF02769"/>
    </source>
</evidence>
<evidence type="ECO:0000256" key="8">
    <source>
        <dbReference type="HAMAP-Rule" id="MF_00420"/>
    </source>
</evidence>
<evidence type="ECO:0000313" key="13">
    <source>
        <dbReference type="Proteomes" id="UP000646244"/>
    </source>
</evidence>
<feature type="active site" description="Proton acceptor" evidence="8">
    <location>
        <position position="104"/>
    </location>
</feature>
<dbReference type="InterPro" id="IPR036676">
    <property type="entry name" value="PurM-like_C_sf"/>
</dbReference>
<keyword evidence="6 8" id="KW-0067">ATP-binding</keyword>
<feature type="binding site" evidence="8">
    <location>
        <position position="278"/>
    </location>
    <ligand>
        <name>Mg(2+)</name>
        <dbReference type="ChEBI" id="CHEBI:18420"/>
        <label>2</label>
    </ligand>
</feature>
<feature type="active site" evidence="8">
    <location>
        <position position="55"/>
    </location>
</feature>
<dbReference type="Pfam" id="PF00586">
    <property type="entry name" value="AIRS"/>
    <property type="match status" value="2"/>
</dbReference>
<keyword evidence="7 8" id="KW-0460">Magnesium</keyword>
<feature type="domain" description="PurM-like N-terminal" evidence="9">
    <location>
        <begin position="83"/>
        <end position="198"/>
    </location>
</feature>
<comment type="pathway">
    <text evidence="8">Purine metabolism; IMP biosynthesis via de novo pathway; 5-amino-1-(5-phospho-D-ribosyl)imidazole from N(2)-formyl-N(1)-(5-phospho-D-ribosyl)glycinamide: step 1/2.</text>
</comment>
<gene>
    <name evidence="8 12" type="primary">purL</name>
    <name evidence="12" type="ORF">GCM10010507_09120</name>
</gene>
<dbReference type="Gene3D" id="3.90.650.10">
    <property type="entry name" value="PurM-like C-terminal domain"/>
    <property type="match status" value="2"/>
</dbReference>
<name>A0A918WE28_STRCJ</name>
<evidence type="ECO:0000259" key="11">
    <source>
        <dbReference type="Pfam" id="PF18072"/>
    </source>
</evidence>
<comment type="function">
    <text evidence="8">Part of the phosphoribosylformylglycinamidine synthase complex involved in the purines biosynthetic pathway. Catalyzes the ATP-dependent conversion of formylglycinamide ribonucleotide (FGAR) and glutamine to yield formylglycinamidine ribonucleotide (FGAM) and glutamate. The FGAM synthase complex is composed of three subunits. PurQ produces an ammonia molecule by converting glutamine to glutamate. PurL transfers the ammonia molecule to FGAR to form FGAM in an ATP-dependent manner. PurS interacts with PurQ and PurL and is thought to assist in the transfer of the ammonia molecule from PurQ to PurL.</text>
</comment>
<dbReference type="InterPro" id="IPR041609">
    <property type="entry name" value="PurL_linker"/>
</dbReference>
<reference evidence="12" key="2">
    <citation type="submission" date="2020-09" db="EMBL/GenBank/DDBJ databases">
        <authorList>
            <person name="Sun Q."/>
            <person name="Ohkuma M."/>
        </authorList>
    </citation>
    <scope>NUCLEOTIDE SEQUENCE</scope>
    <source>
        <strain evidence="12">JCM 4633</strain>
    </source>
</reference>
<evidence type="ECO:0000256" key="7">
    <source>
        <dbReference type="ARBA" id="ARBA00022842"/>
    </source>
</evidence>
<dbReference type="Gene3D" id="3.30.1330.10">
    <property type="entry name" value="PurM-like, N-terminal domain"/>
    <property type="match status" value="2"/>
</dbReference>
<keyword evidence="4 8" id="KW-0547">Nucleotide-binding</keyword>
<proteinExistence type="inferred from homology"/>
<dbReference type="InterPro" id="IPR010918">
    <property type="entry name" value="PurM-like_C_dom"/>
</dbReference>
<feature type="binding site" evidence="8">
    <location>
        <position position="547"/>
    </location>
    <ligand>
        <name>ATP</name>
        <dbReference type="ChEBI" id="CHEBI:30616"/>
    </ligand>
</feature>
<keyword evidence="2 8" id="KW-0436">Ligase</keyword>
<dbReference type="SUPFAM" id="SSF56042">
    <property type="entry name" value="PurM C-terminal domain-like"/>
    <property type="match status" value="2"/>
</dbReference>
<feature type="domain" description="PurM-like N-terminal" evidence="9">
    <location>
        <begin position="453"/>
        <end position="572"/>
    </location>
</feature>
<evidence type="ECO:0000259" key="9">
    <source>
        <dbReference type="Pfam" id="PF00586"/>
    </source>
</evidence>
<dbReference type="HAMAP" id="MF_00420">
    <property type="entry name" value="PurL_2"/>
    <property type="match status" value="1"/>
</dbReference>
<dbReference type="PIRSF" id="PIRSF001587">
    <property type="entry name" value="FGAM_synthase_II"/>
    <property type="match status" value="1"/>
</dbReference>
<comment type="subcellular location">
    <subcellularLocation>
        <location evidence="8">Cytoplasm</location>
    </subcellularLocation>
</comment>
<keyword evidence="1 8" id="KW-0963">Cytoplasm</keyword>
<dbReference type="EMBL" id="BMVB01000002">
    <property type="protein sequence ID" value="GHC37771.1"/>
    <property type="molecule type" value="Genomic_DNA"/>
</dbReference>
<dbReference type="GO" id="GO:0000287">
    <property type="term" value="F:magnesium ion binding"/>
    <property type="evidence" value="ECO:0007669"/>
    <property type="project" value="UniProtKB-UniRule"/>
</dbReference>
<evidence type="ECO:0000256" key="1">
    <source>
        <dbReference type="ARBA" id="ARBA00022490"/>
    </source>
</evidence>
<evidence type="ECO:0000256" key="5">
    <source>
        <dbReference type="ARBA" id="ARBA00022755"/>
    </source>
</evidence>